<evidence type="ECO:0000256" key="1">
    <source>
        <dbReference type="SAM" id="MobiDB-lite"/>
    </source>
</evidence>
<name>A0A644YNP9_9ZZZZ</name>
<proteinExistence type="predicted"/>
<evidence type="ECO:0000313" key="2">
    <source>
        <dbReference type="EMBL" id="MPM29939.1"/>
    </source>
</evidence>
<dbReference type="AlphaFoldDB" id="A0A644YNP9"/>
<reference evidence="2" key="1">
    <citation type="submission" date="2019-08" db="EMBL/GenBank/DDBJ databases">
        <authorList>
            <person name="Kucharzyk K."/>
            <person name="Murdoch R.W."/>
            <person name="Higgins S."/>
            <person name="Loffler F."/>
        </authorList>
    </citation>
    <scope>NUCLEOTIDE SEQUENCE</scope>
</reference>
<comment type="caution">
    <text evidence="2">The sequence shown here is derived from an EMBL/GenBank/DDBJ whole genome shotgun (WGS) entry which is preliminary data.</text>
</comment>
<protein>
    <submittedName>
        <fullName evidence="2">Uncharacterized protein</fullName>
    </submittedName>
</protein>
<organism evidence="2">
    <name type="scientific">bioreactor metagenome</name>
    <dbReference type="NCBI Taxonomy" id="1076179"/>
    <lineage>
        <taxon>unclassified sequences</taxon>
        <taxon>metagenomes</taxon>
        <taxon>ecological metagenomes</taxon>
    </lineage>
</organism>
<sequence length="135" mass="14834">MAYSDEARSHRAAALAAPRNHVLPARARLCGFGYRPYGPCAKGRICDPHPRGRHAAPIHNRYHGQAGRMGGRPPRSRWCGVHRPAGCLRDRAMCDPRGTSRSTRRPQAAQRVLHRCHRCGRGPVGGHGQSGHGDR</sequence>
<gene>
    <name evidence="2" type="ORF">SDC9_76481</name>
</gene>
<accession>A0A644YNP9</accession>
<feature type="region of interest" description="Disordered" evidence="1">
    <location>
        <begin position="91"/>
        <end position="111"/>
    </location>
</feature>
<dbReference type="EMBL" id="VSSQ01005648">
    <property type="protein sequence ID" value="MPM29939.1"/>
    <property type="molecule type" value="Genomic_DNA"/>
</dbReference>